<feature type="non-terminal residue" evidence="1">
    <location>
        <position position="28"/>
    </location>
</feature>
<comment type="caution">
    <text evidence="1">The sequence shown here is derived from an EMBL/GenBank/DDBJ whole genome shotgun (WGS) entry which is preliminary data.</text>
</comment>
<reference evidence="1 2" key="1">
    <citation type="submission" date="2024-02" db="EMBL/GenBank/DDBJ databases">
        <authorList>
            <person name="Vignale AGUSTIN F."/>
            <person name="Sosa J E."/>
            <person name="Modenutti C."/>
        </authorList>
    </citation>
    <scope>NUCLEOTIDE SEQUENCE [LARGE SCALE GENOMIC DNA]</scope>
</reference>
<proteinExistence type="predicted"/>
<accession>A0ABC8R6U1</accession>
<dbReference type="AlphaFoldDB" id="A0ABC8R6U1"/>
<dbReference type="Proteomes" id="UP001642360">
    <property type="component" value="Unassembled WGS sequence"/>
</dbReference>
<organism evidence="1 2">
    <name type="scientific">Ilex paraguariensis</name>
    <name type="common">yerba mate</name>
    <dbReference type="NCBI Taxonomy" id="185542"/>
    <lineage>
        <taxon>Eukaryota</taxon>
        <taxon>Viridiplantae</taxon>
        <taxon>Streptophyta</taxon>
        <taxon>Embryophyta</taxon>
        <taxon>Tracheophyta</taxon>
        <taxon>Spermatophyta</taxon>
        <taxon>Magnoliopsida</taxon>
        <taxon>eudicotyledons</taxon>
        <taxon>Gunneridae</taxon>
        <taxon>Pentapetalae</taxon>
        <taxon>asterids</taxon>
        <taxon>campanulids</taxon>
        <taxon>Aquifoliales</taxon>
        <taxon>Aquifoliaceae</taxon>
        <taxon>Ilex</taxon>
    </lineage>
</organism>
<evidence type="ECO:0000313" key="1">
    <source>
        <dbReference type="EMBL" id="CAK9137757.1"/>
    </source>
</evidence>
<keyword evidence="2" id="KW-1185">Reference proteome</keyword>
<evidence type="ECO:0000313" key="2">
    <source>
        <dbReference type="Proteomes" id="UP001642360"/>
    </source>
</evidence>
<feature type="non-terminal residue" evidence="1">
    <location>
        <position position="1"/>
    </location>
</feature>
<sequence>ELHMSISGSISLDYETFPKLFVLSQYDV</sequence>
<dbReference type="EMBL" id="CAUOFW020000836">
    <property type="protein sequence ID" value="CAK9137757.1"/>
    <property type="molecule type" value="Genomic_DNA"/>
</dbReference>
<gene>
    <name evidence="1" type="ORF">ILEXP_LOCUS4802</name>
</gene>
<protein>
    <submittedName>
        <fullName evidence="1">Uncharacterized protein</fullName>
    </submittedName>
</protein>
<name>A0ABC8R6U1_9AQUA</name>